<dbReference type="EMBL" id="JH598069">
    <property type="status" value="NOT_ANNOTATED_CDS"/>
    <property type="molecule type" value="Genomic_DNA"/>
</dbReference>
<evidence type="ECO:0000313" key="1">
    <source>
        <dbReference type="EnsemblProtists" id="HpaP812209"/>
    </source>
</evidence>
<keyword evidence="2" id="KW-1185">Reference proteome</keyword>
<name>M4C030_HYAAE</name>
<dbReference type="AlphaFoldDB" id="M4C030"/>
<dbReference type="InParanoid" id="M4C030"/>
<dbReference type="EnsemblProtists" id="HpaT812209">
    <property type="protein sequence ID" value="HpaP812209"/>
    <property type="gene ID" value="HpaG812209"/>
</dbReference>
<organism evidence="1 2">
    <name type="scientific">Hyaloperonospora arabidopsidis (strain Emoy2)</name>
    <name type="common">Downy mildew agent</name>
    <name type="synonym">Peronospora arabidopsidis</name>
    <dbReference type="NCBI Taxonomy" id="559515"/>
    <lineage>
        <taxon>Eukaryota</taxon>
        <taxon>Sar</taxon>
        <taxon>Stramenopiles</taxon>
        <taxon>Oomycota</taxon>
        <taxon>Peronosporomycetes</taxon>
        <taxon>Peronosporales</taxon>
        <taxon>Peronosporaceae</taxon>
        <taxon>Hyaloperonospora</taxon>
    </lineage>
</organism>
<sequence>MEIFTNLSGEIFSKLHRKVSRYVLVLLKKQYLLALNRSNLRSCTEYYARIHGTLARMSSTDTSTQNNPLKLALLRRNGSCTLKMVQITSIPMFFGILPPFRIQKAAARKRSHQKSTKRQPKGFERTERQIRGIIAAVTDLVPRCN</sequence>
<reference evidence="2" key="1">
    <citation type="journal article" date="2010" name="Science">
        <title>Signatures of adaptation to obligate biotrophy in the Hyaloperonospora arabidopsidis genome.</title>
        <authorList>
            <person name="Baxter L."/>
            <person name="Tripathy S."/>
            <person name="Ishaque N."/>
            <person name="Boot N."/>
            <person name="Cabral A."/>
            <person name="Kemen E."/>
            <person name="Thines M."/>
            <person name="Ah-Fong A."/>
            <person name="Anderson R."/>
            <person name="Badejoko W."/>
            <person name="Bittner-Eddy P."/>
            <person name="Boore J.L."/>
            <person name="Chibucos M.C."/>
            <person name="Coates M."/>
            <person name="Dehal P."/>
            <person name="Delehaunty K."/>
            <person name="Dong S."/>
            <person name="Downton P."/>
            <person name="Dumas B."/>
            <person name="Fabro G."/>
            <person name="Fronick C."/>
            <person name="Fuerstenberg S.I."/>
            <person name="Fulton L."/>
            <person name="Gaulin E."/>
            <person name="Govers F."/>
            <person name="Hughes L."/>
            <person name="Humphray S."/>
            <person name="Jiang R.H."/>
            <person name="Judelson H."/>
            <person name="Kamoun S."/>
            <person name="Kyung K."/>
            <person name="Meijer H."/>
            <person name="Minx P."/>
            <person name="Morris P."/>
            <person name="Nelson J."/>
            <person name="Phuntumart V."/>
            <person name="Qutob D."/>
            <person name="Rehmany A."/>
            <person name="Rougon-Cardoso A."/>
            <person name="Ryden P."/>
            <person name="Torto-Alalibo T."/>
            <person name="Studholme D."/>
            <person name="Wang Y."/>
            <person name="Win J."/>
            <person name="Wood J."/>
            <person name="Clifton S.W."/>
            <person name="Rogers J."/>
            <person name="Van den Ackerveken G."/>
            <person name="Jones J.D."/>
            <person name="McDowell J.M."/>
            <person name="Beynon J."/>
            <person name="Tyler B.M."/>
        </authorList>
    </citation>
    <scope>NUCLEOTIDE SEQUENCE [LARGE SCALE GENOMIC DNA]</scope>
    <source>
        <strain evidence="2">Emoy2</strain>
    </source>
</reference>
<evidence type="ECO:0000313" key="2">
    <source>
        <dbReference type="Proteomes" id="UP000011713"/>
    </source>
</evidence>
<accession>M4C030</accession>
<dbReference type="VEuPathDB" id="FungiDB:HpaG812209"/>
<protein>
    <submittedName>
        <fullName evidence="1">Uncharacterized protein</fullName>
    </submittedName>
</protein>
<proteinExistence type="predicted"/>
<dbReference type="Proteomes" id="UP000011713">
    <property type="component" value="Unassembled WGS sequence"/>
</dbReference>
<dbReference type="HOGENOM" id="CLU_1790624_0_0_1"/>
<reference evidence="1" key="2">
    <citation type="submission" date="2015-06" db="UniProtKB">
        <authorList>
            <consortium name="EnsemblProtists"/>
        </authorList>
    </citation>
    <scope>IDENTIFICATION</scope>
    <source>
        <strain evidence="1">Emoy2</strain>
    </source>
</reference>